<dbReference type="EMBL" id="MU151120">
    <property type="protein sequence ID" value="KAF9449784.1"/>
    <property type="molecule type" value="Genomic_DNA"/>
</dbReference>
<evidence type="ECO:0000313" key="4">
    <source>
        <dbReference type="Proteomes" id="UP000807342"/>
    </source>
</evidence>
<name>A0A9P6C5X1_9AGAR</name>
<keyword evidence="2" id="KW-1133">Transmembrane helix</keyword>
<sequence>MSYLDRYGRPLSGSAITLPIGIDGNPIKPLDDHKQTPLVLSLLGFAFLFSIYLYFLFSPIIRDNTCVAPYQQVAKIQRVDVEPSKKDLEAGTGVQVQMQQIDNAADILAKRRLREWMHRASHGRFFNPKDSRFTPPKSDKRSLYKRCPSRTFSGTHPNELTPPPPAYASVPSTPVTNRVPEFSTPTKPPPGLKSSIYSRGICTLPRRPTHVHFVSDEPGLSPTLRISQARRSVSDGLISVGGANMLGPHEVTIFEGASSPGSGGGGRNIHSGGRI</sequence>
<organism evidence="3 4">
    <name type="scientific">Macrolepiota fuliginosa MF-IS2</name>
    <dbReference type="NCBI Taxonomy" id="1400762"/>
    <lineage>
        <taxon>Eukaryota</taxon>
        <taxon>Fungi</taxon>
        <taxon>Dikarya</taxon>
        <taxon>Basidiomycota</taxon>
        <taxon>Agaricomycotina</taxon>
        <taxon>Agaricomycetes</taxon>
        <taxon>Agaricomycetidae</taxon>
        <taxon>Agaricales</taxon>
        <taxon>Agaricineae</taxon>
        <taxon>Agaricaceae</taxon>
        <taxon>Macrolepiota</taxon>
    </lineage>
</organism>
<comment type="caution">
    <text evidence="3">The sequence shown here is derived from an EMBL/GenBank/DDBJ whole genome shotgun (WGS) entry which is preliminary data.</text>
</comment>
<dbReference type="AlphaFoldDB" id="A0A9P6C5X1"/>
<evidence type="ECO:0000256" key="2">
    <source>
        <dbReference type="SAM" id="Phobius"/>
    </source>
</evidence>
<feature type="region of interest" description="Disordered" evidence="1">
    <location>
        <begin position="150"/>
        <end position="194"/>
    </location>
</feature>
<keyword evidence="2" id="KW-0812">Transmembrane</keyword>
<dbReference type="OrthoDB" id="10667125at2759"/>
<evidence type="ECO:0000256" key="1">
    <source>
        <dbReference type="SAM" id="MobiDB-lite"/>
    </source>
</evidence>
<accession>A0A9P6C5X1</accession>
<protein>
    <submittedName>
        <fullName evidence="3">Uncharacterized protein</fullName>
    </submittedName>
</protein>
<proteinExistence type="predicted"/>
<gene>
    <name evidence="3" type="ORF">P691DRAFT_758745</name>
</gene>
<reference evidence="3" key="1">
    <citation type="submission" date="2020-11" db="EMBL/GenBank/DDBJ databases">
        <authorList>
            <consortium name="DOE Joint Genome Institute"/>
            <person name="Ahrendt S."/>
            <person name="Riley R."/>
            <person name="Andreopoulos W."/>
            <person name="Labutti K."/>
            <person name="Pangilinan J."/>
            <person name="Ruiz-Duenas F.J."/>
            <person name="Barrasa J.M."/>
            <person name="Sanchez-Garcia M."/>
            <person name="Camarero S."/>
            <person name="Miyauchi S."/>
            <person name="Serrano A."/>
            <person name="Linde D."/>
            <person name="Babiker R."/>
            <person name="Drula E."/>
            <person name="Ayuso-Fernandez I."/>
            <person name="Pacheco R."/>
            <person name="Padilla G."/>
            <person name="Ferreira P."/>
            <person name="Barriuso J."/>
            <person name="Kellner H."/>
            <person name="Castanera R."/>
            <person name="Alfaro M."/>
            <person name="Ramirez L."/>
            <person name="Pisabarro A.G."/>
            <person name="Kuo A."/>
            <person name="Tritt A."/>
            <person name="Lipzen A."/>
            <person name="He G."/>
            <person name="Yan M."/>
            <person name="Ng V."/>
            <person name="Cullen D."/>
            <person name="Martin F."/>
            <person name="Rosso M.-N."/>
            <person name="Henrissat B."/>
            <person name="Hibbett D."/>
            <person name="Martinez A.T."/>
            <person name="Grigoriev I.V."/>
        </authorList>
    </citation>
    <scope>NUCLEOTIDE SEQUENCE</scope>
    <source>
        <strain evidence="3">MF-IS2</strain>
    </source>
</reference>
<keyword evidence="2" id="KW-0472">Membrane</keyword>
<keyword evidence="4" id="KW-1185">Reference proteome</keyword>
<dbReference type="Proteomes" id="UP000807342">
    <property type="component" value="Unassembled WGS sequence"/>
</dbReference>
<feature type="transmembrane region" description="Helical" evidence="2">
    <location>
        <begin position="38"/>
        <end position="57"/>
    </location>
</feature>
<evidence type="ECO:0000313" key="3">
    <source>
        <dbReference type="EMBL" id="KAF9449784.1"/>
    </source>
</evidence>
<feature type="region of interest" description="Disordered" evidence="1">
    <location>
        <begin position="254"/>
        <end position="275"/>
    </location>
</feature>